<keyword evidence="3" id="KW-1185">Reference proteome</keyword>
<evidence type="ECO:0000256" key="1">
    <source>
        <dbReference type="ARBA" id="ARBA00022801"/>
    </source>
</evidence>
<evidence type="ECO:0000313" key="2">
    <source>
        <dbReference type="EMBL" id="KAK3050511.1"/>
    </source>
</evidence>
<reference evidence="2" key="1">
    <citation type="submission" date="2023-04" db="EMBL/GenBank/DDBJ databases">
        <title>Black Yeasts Isolated from many extreme environments.</title>
        <authorList>
            <person name="Coleine C."/>
            <person name="Stajich J.E."/>
            <person name="Selbmann L."/>
        </authorList>
    </citation>
    <scope>NUCLEOTIDE SEQUENCE</scope>
    <source>
        <strain evidence="2">CCFEE 5312</strain>
    </source>
</reference>
<evidence type="ECO:0000313" key="3">
    <source>
        <dbReference type="Proteomes" id="UP001271007"/>
    </source>
</evidence>
<dbReference type="PANTHER" id="PTHR37842:SF2">
    <property type="entry name" value="GYLCOSYL HYDROLASE 115 C-TERMINAL DOMAIN-CONTAINING PROTEIN"/>
    <property type="match status" value="1"/>
</dbReference>
<dbReference type="EMBL" id="JAWDJX010000031">
    <property type="protein sequence ID" value="KAK3050511.1"/>
    <property type="molecule type" value="Genomic_DNA"/>
</dbReference>
<keyword evidence="1" id="KW-0378">Hydrolase</keyword>
<proteinExistence type="predicted"/>
<dbReference type="AlphaFoldDB" id="A0AAJ0DAV6"/>
<name>A0AAJ0DAV6_9PEZI</name>
<accession>A0AAJ0DAV6</accession>
<dbReference type="GO" id="GO:0016787">
    <property type="term" value="F:hydrolase activity"/>
    <property type="evidence" value="ECO:0007669"/>
    <property type="project" value="UniProtKB-KW"/>
</dbReference>
<dbReference type="PANTHER" id="PTHR37842">
    <property type="match status" value="1"/>
</dbReference>
<organism evidence="2 3">
    <name type="scientific">Extremus antarcticus</name>
    <dbReference type="NCBI Taxonomy" id="702011"/>
    <lineage>
        <taxon>Eukaryota</taxon>
        <taxon>Fungi</taxon>
        <taxon>Dikarya</taxon>
        <taxon>Ascomycota</taxon>
        <taxon>Pezizomycotina</taxon>
        <taxon>Dothideomycetes</taxon>
        <taxon>Dothideomycetidae</taxon>
        <taxon>Mycosphaerellales</taxon>
        <taxon>Extremaceae</taxon>
        <taxon>Extremus</taxon>
    </lineage>
</organism>
<dbReference type="Gene3D" id="3.30.379.10">
    <property type="entry name" value="Chitobiase/beta-hexosaminidase domain 2-like"/>
    <property type="match status" value="2"/>
</dbReference>
<sequence length="199" mass="21498">MMRLKNCRSWFLRTLQISAEQHPRRRSICFYPQTFVRQLMKDDRQDEAALGQKATIAFEAGDGSLSLASDGASPQIILDAADWLGVIRAAQDLAADFGRVTGSNGTVMLMNGTDTGPPSYSSGSTSAIIVGTIGNSSLIDSLVKSGKISVGKTEGADKRGSIYGIYDVSEQIGVSPWYFYADVPAKQHSAIYALNTRKH</sequence>
<comment type="caution">
    <text evidence="2">The sequence shown here is derived from an EMBL/GenBank/DDBJ whole genome shotgun (WGS) entry which is preliminary data.</text>
</comment>
<gene>
    <name evidence="2" type="primary">ATPAF1_1</name>
    <name evidence="2" type="ORF">LTR09_008150</name>
</gene>
<protein>
    <submittedName>
        <fullName evidence="2">ATP synthase mitochondrial F1 complex assembly factor 1</fullName>
    </submittedName>
</protein>
<dbReference type="InterPro" id="IPR029018">
    <property type="entry name" value="Hex-like_dom2"/>
</dbReference>
<dbReference type="Proteomes" id="UP001271007">
    <property type="component" value="Unassembled WGS sequence"/>
</dbReference>